<feature type="region of interest" description="Disordered" evidence="6">
    <location>
        <begin position="740"/>
        <end position="831"/>
    </location>
</feature>
<reference evidence="8" key="1">
    <citation type="submission" date="2016-04" db="EMBL/GenBank/DDBJ databases">
        <authorList>
            <person name="Nguyen H.D."/>
            <person name="Kesanakurti P."/>
            <person name="Cullis J."/>
            <person name="Levesque C.A."/>
            <person name="Hambleton S."/>
        </authorList>
    </citation>
    <scope>NUCLEOTIDE SEQUENCE</scope>
    <source>
        <strain evidence="8">DAOMC 238032</strain>
    </source>
</reference>
<name>A0A8T8SL98_9BASI</name>
<feature type="compositionally biased region" description="Polar residues" evidence="6">
    <location>
        <begin position="669"/>
        <end position="685"/>
    </location>
</feature>
<dbReference type="GO" id="GO:0046983">
    <property type="term" value="F:protein dimerization activity"/>
    <property type="evidence" value="ECO:0007669"/>
    <property type="project" value="InterPro"/>
</dbReference>
<feature type="compositionally biased region" description="Basic and acidic residues" evidence="6">
    <location>
        <begin position="1206"/>
        <end position="1218"/>
    </location>
</feature>
<comment type="caution">
    <text evidence="8">The sequence shown here is derived from an EMBL/GenBank/DDBJ whole genome shotgun (WGS) entry which is preliminary data.</text>
</comment>
<evidence type="ECO:0000313" key="9">
    <source>
        <dbReference type="Proteomes" id="UP000077671"/>
    </source>
</evidence>
<feature type="region of interest" description="Disordered" evidence="6">
    <location>
        <begin position="661"/>
        <end position="691"/>
    </location>
</feature>
<feature type="compositionally biased region" description="Low complexity" evidence="6">
    <location>
        <begin position="191"/>
        <end position="213"/>
    </location>
</feature>
<dbReference type="PANTHER" id="PTHR46481:SF10">
    <property type="entry name" value="ZINC FINGER BED DOMAIN-CONTAINING PROTEIN 39"/>
    <property type="match status" value="1"/>
</dbReference>
<evidence type="ECO:0000313" key="8">
    <source>
        <dbReference type="EMBL" id="KAE8243079.1"/>
    </source>
</evidence>
<keyword evidence="4" id="KW-0862">Zinc</keyword>
<dbReference type="GO" id="GO:0005634">
    <property type="term" value="C:nucleus"/>
    <property type="evidence" value="ECO:0007669"/>
    <property type="project" value="UniProtKB-SubCell"/>
</dbReference>
<dbReference type="EMBL" id="LWDD02002066">
    <property type="protein sequence ID" value="KAE8243079.1"/>
    <property type="molecule type" value="Genomic_DNA"/>
</dbReference>
<feature type="domain" description="HAT C-terminal dimerisation" evidence="7">
    <location>
        <begin position="1105"/>
        <end position="1187"/>
    </location>
</feature>
<evidence type="ECO:0000256" key="2">
    <source>
        <dbReference type="ARBA" id="ARBA00022723"/>
    </source>
</evidence>
<dbReference type="Pfam" id="PF05699">
    <property type="entry name" value="Dimer_Tnp_hAT"/>
    <property type="match status" value="1"/>
</dbReference>
<protein>
    <recommendedName>
        <fullName evidence="7">HAT C-terminal dimerisation domain-containing protein</fullName>
    </recommendedName>
</protein>
<dbReference type="InterPro" id="IPR052035">
    <property type="entry name" value="ZnF_BED_domain_contain"/>
</dbReference>
<dbReference type="PANTHER" id="PTHR46481">
    <property type="entry name" value="ZINC FINGER BED DOMAIN-CONTAINING PROTEIN 4"/>
    <property type="match status" value="1"/>
</dbReference>
<sequence>MTESVVTQEPSAVRAAMEAELLAVDAIARFKFDDGFQIHHFGETIDNIPNLSPEDTAAFRRIANLLNEPDTESQALDEPLSLNFPASQERLAELRRSTQFEEYLQFSQSQSTGGSQSSPLPPAPNQQANQQQLLKPVVVPSQKLQVPQRARSTSREASPVRKSSRPAAPKIMSGYVMGDGDQDLPSAAAMSGRLRQSSSSTSGVRPRSTSPSPADAPPKKKGKGRANPIVARGAAGTAEERKLLAQAKVLPTSPAEKRRPLSNPPRPNDSMVTRSTVRDQSQEPPLLASPALQRSVASSARLELSPSPNFEDEDEEEGPSILAIMKAQRLKALSSSRDVPQVPTTTTNALTLSKGEGSESQAAREAKLGAPMFEDGLPLSRAAKASLFGWTLSEGYEGFKYLSTFKKGNKIKESWLCLKCGDPKTASMQGKPTNLKTHLGSCSGPKNEHAVARLKEAGEGAEKRSGMAASSTLPGGSYRGASVRGWLNAHQGVDIDLTRRLALVCVVRNALPFTLLSSTSMKQMIRSLDHRATISFKSARTVQRDLKKFHAHLASNLLKEVRGIDTLMALQHDGWTNKGFQHSFMGIIGSYVDAKWQYHERLLSFDVVQQQHSGATFAGHLVRTIKKLNLDDKWYGAVTSDSAGTNTRMLTLMENDLAQEKMQRRDPQAHQNDPSVHQMMKNSHSAFPKASLRNSGSWTPADYKILCLCHHINLAVRDGFAKFGIKTKTKTQKKVLDIRPKPAITITDENGEEVPASDSDETDDEDDDKELVGDDAEEEGDDGDEDAPPLDEDVDDEDDEPGMAPNDEDIGSDDDGGPDANGEASSAITSISKPVNGVGKLAAFTTWIHRSSQRRAAFRRQMAKEYHRDPDLASAPFPSKPNQTRWNSHFAMIQSALKIRAAIDAHCRAHIGRRGEVLGDYLLTETQWRQLVLLEPILKLAAAVTKKMEKTEGTLYAVLDHHASLRDDIARHLRLTESDKELDDDTKKEIAKFLNAMEVKLRKYREMALRNRVVLAATLLHPNNRKLFKISYPAYRLRAETALRELLDELIDIKSPDSSPALQMSQLPATNADQPSPCSAARARREQAAEESAISQDDGSQEDEVARYLDPKTCPWRETDGTPYKWWRDNEAVFPTIAKLARIVLAIPGSSSAVERVFSQAALVSTNRRASLSAASISRLVTTRHWLLTGADELAGLSEQALKVAYSHERLPNPDDTKRKKSQPNKN</sequence>
<feature type="region of interest" description="Disordered" evidence="6">
    <location>
        <begin position="1206"/>
        <end position="1227"/>
    </location>
</feature>
<evidence type="ECO:0000259" key="7">
    <source>
        <dbReference type="Pfam" id="PF05699"/>
    </source>
</evidence>
<dbReference type="GO" id="GO:0008270">
    <property type="term" value="F:zinc ion binding"/>
    <property type="evidence" value="ECO:0007669"/>
    <property type="project" value="UniProtKB-KW"/>
</dbReference>
<evidence type="ECO:0000256" key="6">
    <source>
        <dbReference type="SAM" id="MobiDB-lite"/>
    </source>
</evidence>
<organism evidence="8 9">
    <name type="scientific">Tilletia caries</name>
    <name type="common">wheat bunt fungus</name>
    <dbReference type="NCBI Taxonomy" id="13290"/>
    <lineage>
        <taxon>Eukaryota</taxon>
        <taxon>Fungi</taxon>
        <taxon>Dikarya</taxon>
        <taxon>Basidiomycota</taxon>
        <taxon>Ustilaginomycotina</taxon>
        <taxon>Exobasidiomycetes</taxon>
        <taxon>Tilletiales</taxon>
        <taxon>Tilletiaceae</taxon>
        <taxon>Tilletia</taxon>
    </lineage>
</organism>
<feature type="region of interest" description="Disordered" evidence="6">
    <location>
        <begin position="246"/>
        <end position="318"/>
    </location>
</feature>
<feature type="region of interest" description="Disordered" evidence="6">
    <location>
        <begin position="335"/>
        <end position="359"/>
    </location>
</feature>
<feature type="compositionally biased region" description="Low complexity" evidence="6">
    <location>
        <begin position="105"/>
        <end position="118"/>
    </location>
</feature>
<dbReference type="Proteomes" id="UP000077671">
    <property type="component" value="Unassembled WGS sequence"/>
</dbReference>
<keyword evidence="2" id="KW-0479">Metal-binding</keyword>
<gene>
    <name evidence="8" type="ORF">A4X03_0g7875</name>
</gene>
<evidence type="ECO:0000256" key="1">
    <source>
        <dbReference type="ARBA" id="ARBA00004123"/>
    </source>
</evidence>
<dbReference type="InterPro" id="IPR008906">
    <property type="entry name" value="HATC_C_dom"/>
</dbReference>
<feature type="compositionally biased region" description="Acidic residues" evidence="6">
    <location>
        <begin position="758"/>
        <end position="817"/>
    </location>
</feature>
<comment type="subcellular location">
    <subcellularLocation>
        <location evidence="1">Nucleus</location>
    </subcellularLocation>
</comment>
<evidence type="ECO:0000256" key="3">
    <source>
        <dbReference type="ARBA" id="ARBA00022771"/>
    </source>
</evidence>
<feature type="compositionally biased region" description="Polar residues" evidence="6">
    <location>
        <begin position="1059"/>
        <end position="1077"/>
    </location>
</feature>
<dbReference type="AlphaFoldDB" id="A0A8T8SL98"/>
<reference evidence="8" key="2">
    <citation type="journal article" date="2019" name="IMA Fungus">
        <title>Genome sequencing and comparison of five Tilletia species to identify candidate genes for the detection of regulated species infecting wheat.</title>
        <authorList>
            <person name="Nguyen H.D.T."/>
            <person name="Sultana T."/>
            <person name="Kesanakurti P."/>
            <person name="Hambleton S."/>
        </authorList>
    </citation>
    <scope>NUCLEOTIDE SEQUENCE</scope>
    <source>
        <strain evidence="8">DAOMC 238032</strain>
    </source>
</reference>
<feature type="region of interest" description="Disordered" evidence="6">
    <location>
        <begin position="104"/>
        <end position="228"/>
    </location>
</feature>
<evidence type="ECO:0000256" key="4">
    <source>
        <dbReference type="ARBA" id="ARBA00022833"/>
    </source>
</evidence>
<feature type="region of interest" description="Disordered" evidence="6">
    <location>
        <begin position="1059"/>
        <end position="1112"/>
    </location>
</feature>
<feature type="compositionally biased region" description="Polar residues" evidence="6">
    <location>
        <begin position="335"/>
        <end position="351"/>
    </location>
</feature>
<keyword evidence="5" id="KW-0539">Nucleus</keyword>
<feature type="non-terminal residue" evidence="8">
    <location>
        <position position="1227"/>
    </location>
</feature>
<keyword evidence="3" id="KW-0863">Zinc-finger</keyword>
<dbReference type="InterPro" id="IPR012337">
    <property type="entry name" value="RNaseH-like_sf"/>
</dbReference>
<accession>A0A8T8SL98</accession>
<evidence type="ECO:0000256" key="5">
    <source>
        <dbReference type="ARBA" id="ARBA00023242"/>
    </source>
</evidence>
<feature type="compositionally biased region" description="Low complexity" evidence="6">
    <location>
        <begin position="125"/>
        <end position="134"/>
    </location>
</feature>
<dbReference type="SUPFAM" id="SSF53098">
    <property type="entry name" value="Ribonuclease H-like"/>
    <property type="match status" value="1"/>
</dbReference>
<proteinExistence type="predicted"/>